<protein>
    <submittedName>
        <fullName evidence="5">AraC-like DNA-binding protein</fullName>
    </submittedName>
</protein>
<organism evidence="5 6">
    <name type="scientific">Paracoccus sulfuroxidans</name>
    <dbReference type="NCBI Taxonomy" id="384678"/>
    <lineage>
        <taxon>Bacteria</taxon>
        <taxon>Pseudomonadati</taxon>
        <taxon>Pseudomonadota</taxon>
        <taxon>Alphaproteobacteria</taxon>
        <taxon>Rhodobacterales</taxon>
        <taxon>Paracoccaceae</taxon>
        <taxon>Paracoccus</taxon>
    </lineage>
</organism>
<name>A0A562NUT1_9RHOB</name>
<dbReference type="RefSeq" id="WP_145397037.1">
    <property type="nucleotide sequence ID" value="NZ_VLKU01000003.1"/>
</dbReference>
<dbReference type="Pfam" id="PF12833">
    <property type="entry name" value="HTH_18"/>
    <property type="match status" value="1"/>
</dbReference>
<dbReference type="Proteomes" id="UP000316225">
    <property type="component" value="Unassembled WGS sequence"/>
</dbReference>
<dbReference type="GO" id="GO:0003700">
    <property type="term" value="F:DNA-binding transcription factor activity"/>
    <property type="evidence" value="ECO:0007669"/>
    <property type="project" value="InterPro"/>
</dbReference>
<accession>A0A562NUT1</accession>
<evidence type="ECO:0000256" key="1">
    <source>
        <dbReference type="ARBA" id="ARBA00023015"/>
    </source>
</evidence>
<feature type="domain" description="HTH araC/xylS-type" evidence="4">
    <location>
        <begin position="245"/>
        <end position="342"/>
    </location>
</feature>
<dbReference type="Gene3D" id="1.10.10.60">
    <property type="entry name" value="Homeodomain-like"/>
    <property type="match status" value="1"/>
</dbReference>
<dbReference type="GO" id="GO:0005829">
    <property type="term" value="C:cytosol"/>
    <property type="evidence" value="ECO:0007669"/>
    <property type="project" value="TreeGrafter"/>
</dbReference>
<proteinExistence type="predicted"/>
<dbReference type="InterPro" id="IPR018060">
    <property type="entry name" value="HTH_AraC"/>
</dbReference>
<dbReference type="GO" id="GO:0000976">
    <property type="term" value="F:transcription cis-regulatory region binding"/>
    <property type="evidence" value="ECO:0007669"/>
    <property type="project" value="TreeGrafter"/>
</dbReference>
<keyword evidence="1" id="KW-0805">Transcription regulation</keyword>
<gene>
    <name evidence="5" type="ORF">IQ24_01347</name>
</gene>
<keyword evidence="3" id="KW-0804">Transcription</keyword>
<keyword evidence="6" id="KW-1185">Reference proteome</keyword>
<dbReference type="OrthoDB" id="9805730at2"/>
<dbReference type="SUPFAM" id="SSF46689">
    <property type="entry name" value="Homeodomain-like"/>
    <property type="match status" value="1"/>
</dbReference>
<dbReference type="PROSITE" id="PS01124">
    <property type="entry name" value="HTH_ARAC_FAMILY_2"/>
    <property type="match status" value="1"/>
</dbReference>
<dbReference type="PANTHER" id="PTHR47894">
    <property type="entry name" value="HTH-TYPE TRANSCRIPTIONAL REGULATOR GADX"/>
    <property type="match status" value="1"/>
</dbReference>
<evidence type="ECO:0000259" key="4">
    <source>
        <dbReference type="PROSITE" id="PS01124"/>
    </source>
</evidence>
<dbReference type="Pfam" id="PF12625">
    <property type="entry name" value="Arabinose_bd"/>
    <property type="match status" value="1"/>
</dbReference>
<evidence type="ECO:0000256" key="3">
    <source>
        <dbReference type="ARBA" id="ARBA00023163"/>
    </source>
</evidence>
<dbReference type="PANTHER" id="PTHR47894:SF1">
    <property type="entry name" value="HTH-TYPE TRANSCRIPTIONAL REGULATOR VQSM"/>
    <property type="match status" value="1"/>
</dbReference>
<evidence type="ECO:0000256" key="2">
    <source>
        <dbReference type="ARBA" id="ARBA00023125"/>
    </source>
</evidence>
<sequence>MRQAPTGQERIYSTGLLTPLLDALAERRFEAREALRGTRLWREIVGPDSTMSADEMLKVFANITALASDPDFAFKLGLRHHLTSYGMYGFAILSCTNFGRAIDLILAYGKALDTPAKVRMVRGKDEKTVQIIFEPLADVQHRPELYRFIVELRLGQMITACRDILGEDFSPTRLTLTYARSPDKRDHFDLPGCSVAYGADENMFIFDAALLDRQLEYGNPVTHAQLTKLCDEMLVELDRVIGLSGRVRALLATDLGRKTSIETVSASLGMSPRTLRRKLEDEGTSFSRIADELRLKLALKYLRDTGLKVDSIAAALGFADAASFRRSLKRWDGRTPKEIRAGRKKA</sequence>
<reference evidence="5 6" key="1">
    <citation type="journal article" date="2015" name="Stand. Genomic Sci.">
        <title>Genomic Encyclopedia of Bacterial and Archaeal Type Strains, Phase III: the genomes of soil and plant-associated and newly described type strains.</title>
        <authorList>
            <person name="Whitman W.B."/>
            <person name="Woyke T."/>
            <person name="Klenk H.P."/>
            <person name="Zhou Y."/>
            <person name="Lilburn T.G."/>
            <person name="Beck B.J."/>
            <person name="De Vos P."/>
            <person name="Vandamme P."/>
            <person name="Eisen J.A."/>
            <person name="Garrity G."/>
            <person name="Hugenholtz P."/>
            <person name="Kyrpides N.C."/>
        </authorList>
    </citation>
    <scope>NUCLEOTIDE SEQUENCE [LARGE SCALE GENOMIC DNA]</scope>
    <source>
        <strain evidence="5 6">CGMCC 1.5364</strain>
    </source>
</reference>
<dbReference type="InterPro" id="IPR009057">
    <property type="entry name" value="Homeodomain-like_sf"/>
</dbReference>
<evidence type="ECO:0000313" key="5">
    <source>
        <dbReference type="EMBL" id="TWI35987.1"/>
    </source>
</evidence>
<dbReference type="AlphaFoldDB" id="A0A562NUT1"/>
<comment type="caution">
    <text evidence="5">The sequence shown here is derived from an EMBL/GenBank/DDBJ whole genome shotgun (WGS) entry which is preliminary data.</text>
</comment>
<keyword evidence="2 5" id="KW-0238">DNA-binding</keyword>
<dbReference type="EMBL" id="VLKU01000003">
    <property type="protein sequence ID" value="TWI35987.1"/>
    <property type="molecule type" value="Genomic_DNA"/>
</dbReference>
<dbReference type="SMART" id="SM00342">
    <property type="entry name" value="HTH_ARAC"/>
    <property type="match status" value="1"/>
</dbReference>
<evidence type="ECO:0000313" key="6">
    <source>
        <dbReference type="Proteomes" id="UP000316225"/>
    </source>
</evidence>
<dbReference type="InterPro" id="IPR032687">
    <property type="entry name" value="AraC-type_N"/>
</dbReference>